<comment type="similarity">
    <text evidence="7">Belongs to the methyl-accepting chemotaxis (MCP) protein family.</text>
</comment>
<dbReference type="InterPro" id="IPR024478">
    <property type="entry name" value="HlyB_4HB_MCP"/>
</dbReference>
<evidence type="ECO:0000256" key="2">
    <source>
        <dbReference type="ARBA" id="ARBA00022519"/>
    </source>
</evidence>
<keyword evidence="2" id="KW-0997">Cell inner membrane</keyword>
<dbReference type="EMBL" id="JADEYS010000002">
    <property type="protein sequence ID" value="MBE9396107.1"/>
    <property type="molecule type" value="Genomic_DNA"/>
</dbReference>
<dbReference type="SMART" id="SM00304">
    <property type="entry name" value="HAMP"/>
    <property type="match status" value="1"/>
</dbReference>
<dbReference type="FunFam" id="1.10.287.950:FF:000001">
    <property type="entry name" value="Methyl-accepting chemotaxis sensory transducer"/>
    <property type="match status" value="1"/>
</dbReference>
<name>A0A8J7F8F6_9GAMM</name>
<accession>A0A8J7F8F6</accession>
<dbReference type="Gene3D" id="1.10.287.950">
    <property type="entry name" value="Methyl-accepting chemotaxis protein"/>
    <property type="match status" value="1"/>
</dbReference>
<evidence type="ECO:0000256" key="5">
    <source>
        <dbReference type="ARBA" id="ARBA00023136"/>
    </source>
</evidence>
<dbReference type="Pfam" id="PF12729">
    <property type="entry name" value="4HB_MCP_1"/>
    <property type="match status" value="1"/>
</dbReference>
<reference evidence="13" key="1">
    <citation type="submission" date="2020-10" db="EMBL/GenBank/DDBJ databases">
        <title>Bacterium isolated from coastal waters sediment.</title>
        <authorList>
            <person name="Chen R.-J."/>
            <person name="Lu D.-C."/>
            <person name="Zhu K.-L."/>
            <person name="Du Z.-J."/>
        </authorList>
    </citation>
    <scope>NUCLEOTIDE SEQUENCE</scope>
    <source>
        <strain evidence="13">N1Y112</strain>
    </source>
</reference>
<feature type="transmembrane region" description="Helical" evidence="9">
    <location>
        <begin position="310"/>
        <end position="330"/>
    </location>
</feature>
<dbReference type="InterPro" id="IPR003660">
    <property type="entry name" value="HAMP_dom"/>
</dbReference>
<dbReference type="SUPFAM" id="SSF58104">
    <property type="entry name" value="Methyl-accepting chemotaxis protein (MCP) signaling domain"/>
    <property type="match status" value="1"/>
</dbReference>
<evidence type="ECO:0000256" key="3">
    <source>
        <dbReference type="ARBA" id="ARBA00022692"/>
    </source>
</evidence>
<gene>
    <name evidence="13" type="ORF">IOQ59_02405</name>
</gene>
<dbReference type="PANTHER" id="PTHR32089">
    <property type="entry name" value="METHYL-ACCEPTING CHEMOTAXIS PROTEIN MCPB"/>
    <property type="match status" value="1"/>
</dbReference>
<evidence type="ECO:0000256" key="6">
    <source>
        <dbReference type="ARBA" id="ARBA00023224"/>
    </source>
</evidence>
<evidence type="ECO:0000313" key="14">
    <source>
        <dbReference type="Proteomes" id="UP000640333"/>
    </source>
</evidence>
<evidence type="ECO:0000256" key="7">
    <source>
        <dbReference type="ARBA" id="ARBA00029447"/>
    </source>
</evidence>
<keyword evidence="5 9" id="KW-0472">Membrane</keyword>
<dbReference type="Pfam" id="PF00672">
    <property type="entry name" value="HAMP"/>
    <property type="match status" value="1"/>
</dbReference>
<dbReference type="CDD" id="cd06225">
    <property type="entry name" value="HAMP"/>
    <property type="match status" value="1"/>
</dbReference>
<dbReference type="Proteomes" id="UP000640333">
    <property type="component" value="Unassembled WGS sequence"/>
</dbReference>
<dbReference type="GO" id="GO:0007165">
    <property type="term" value="P:signal transduction"/>
    <property type="evidence" value="ECO:0007669"/>
    <property type="project" value="UniProtKB-KW"/>
</dbReference>
<evidence type="ECO:0000256" key="9">
    <source>
        <dbReference type="SAM" id="Phobius"/>
    </source>
</evidence>
<comment type="caution">
    <text evidence="13">The sequence shown here is derived from an EMBL/GenBank/DDBJ whole genome shotgun (WGS) entry which is preliminary data.</text>
</comment>
<keyword evidence="2" id="KW-1003">Cell membrane</keyword>
<evidence type="ECO:0000313" key="13">
    <source>
        <dbReference type="EMBL" id="MBE9396107.1"/>
    </source>
</evidence>
<evidence type="ECO:0000259" key="10">
    <source>
        <dbReference type="PROSITE" id="PS50111"/>
    </source>
</evidence>
<evidence type="ECO:0000259" key="11">
    <source>
        <dbReference type="PROSITE" id="PS50192"/>
    </source>
</evidence>
<keyword evidence="4 9" id="KW-1133">Transmembrane helix</keyword>
<feature type="domain" description="Methyl-accepting transducer" evidence="10">
    <location>
        <begin position="388"/>
        <end position="624"/>
    </location>
</feature>
<dbReference type="InterPro" id="IPR000727">
    <property type="entry name" value="T_SNARE_dom"/>
</dbReference>
<dbReference type="InterPro" id="IPR004089">
    <property type="entry name" value="MCPsignal_dom"/>
</dbReference>
<dbReference type="Pfam" id="PF00015">
    <property type="entry name" value="MCPsignal"/>
    <property type="match status" value="1"/>
</dbReference>
<comment type="subcellular location">
    <subcellularLocation>
        <location evidence="1">Cell inner membrane</location>
        <topology evidence="1">Multi-pass membrane protein</topology>
    </subcellularLocation>
</comment>
<keyword evidence="6 8" id="KW-0807">Transducer</keyword>
<dbReference type="GO" id="GO:0006935">
    <property type="term" value="P:chemotaxis"/>
    <property type="evidence" value="ECO:0007669"/>
    <property type="project" value="UniProtKB-ARBA"/>
</dbReference>
<organism evidence="13 14">
    <name type="scientific">Pontibacterium sinense</name>
    <dbReference type="NCBI Taxonomy" id="2781979"/>
    <lineage>
        <taxon>Bacteria</taxon>
        <taxon>Pseudomonadati</taxon>
        <taxon>Pseudomonadota</taxon>
        <taxon>Gammaproteobacteria</taxon>
        <taxon>Oceanospirillales</taxon>
        <taxon>Oceanospirillaceae</taxon>
        <taxon>Pontibacterium</taxon>
    </lineage>
</organism>
<dbReference type="PROSITE" id="PS50111">
    <property type="entry name" value="CHEMOTAXIS_TRANSDUC_2"/>
    <property type="match status" value="1"/>
</dbReference>
<evidence type="ECO:0000256" key="4">
    <source>
        <dbReference type="ARBA" id="ARBA00022989"/>
    </source>
</evidence>
<evidence type="ECO:0000259" key="12">
    <source>
        <dbReference type="PROSITE" id="PS50885"/>
    </source>
</evidence>
<dbReference type="CDD" id="cd11386">
    <property type="entry name" value="MCP_signal"/>
    <property type="match status" value="1"/>
</dbReference>
<dbReference type="PANTHER" id="PTHR32089:SF119">
    <property type="entry name" value="METHYL-ACCEPTING CHEMOTAXIS PROTEIN CTPL"/>
    <property type="match status" value="1"/>
</dbReference>
<dbReference type="RefSeq" id="WP_193951665.1">
    <property type="nucleotide sequence ID" value="NZ_JADEYS010000002.1"/>
</dbReference>
<dbReference type="PROSITE" id="PS50192">
    <property type="entry name" value="T_SNARE"/>
    <property type="match status" value="1"/>
</dbReference>
<evidence type="ECO:0000256" key="1">
    <source>
        <dbReference type="ARBA" id="ARBA00004429"/>
    </source>
</evidence>
<sequence length="660" mass="72973">MQLKVSHKITLGFSFLVFSIMLVGGGGLWGAGTISRGLDQVTNQSLPTVSGSLKQMITLQQANLALLSVMSDDKDKTFRATQQKQFNEQIKVFQTRLTELAEQYDLSLEQKQQLKVASETEAKFSKAALQAMALHEQRLMLSERVRQKESSFQRKTDTLNTWGQKYINQNTESERLVRIRSFMRAANAHRTQLINFRQHRDMPRFDKELKGSEGELTKTLASLSSIDPKAKRIGRLVDDLVTDLYGEKGMVALYRESYQKDKQLTQQLADVHQLQSQAQGVVDGFITTSLDQAANRKAEADNSSEITQTLIVGLLVGNLVLAVLIAMLTVRSIHQPLLATVKSLRLLAEGDMRTTFDATRKDEFGDLGRALNEVVANLHDILQEITNGSEQLSTVAESNAVTSRQTHRAMGQQSEQLTITASASEEMELMVQEVSQFARTTLDAVHNCEQLSVDADQHVQHTVSSIQQQAQDISQAVNLSDQLSQYSNQIGTILDTIGDIAQQTNLLALNAAIEAARAGEQGRGFAVVADEVRELARRTQNSTQEIQEMVENMQGSIGKVVSVMQQSVGQSESCVNYAHSSQQALLDMKDAISNIRSMSTQITEATGQQNEAVEEMARTLEQINAAASETADGAEKVSTHSDDLLQISQQQKELIGRFIV</sequence>
<dbReference type="SMART" id="SM00283">
    <property type="entry name" value="MA"/>
    <property type="match status" value="1"/>
</dbReference>
<protein>
    <submittedName>
        <fullName evidence="13">MCP four helix bundle domain-containing protein</fullName>
    </submittedName>
</protein>
<keyword evidence="3 9" id="KW-0812">Transmembrane</keyword>
<proteinExistence type="inferred from homology"/>
<keyword evidence="14" id="KW-1185">Reference proteome</keyword>
<dbReference type="PROSITE" id="PS50885">
    <property type="entry name" value="HAMP"/>
    <property type="match status" value="1"/>
</dbReference>
<dbReference type="AlphaFoldDB" id="A0A8J7F8F6"/>
<dbReference type="GO" id="GO:0005886">
    <property type="term" value="C:plasma membrane"/>
    <property type="evidence" value="ECO:0007669"/>
    <property type="project" value="UniProtKB-SubCell"/>
</dbReference>
<feature type="domain" description="HAMP" evidence="12">
    <location>
        <begin position="331"/>
        <end position="383"/>
    </location>
</feature>
<feature type="domain" description="T-SNARE coiled-coil homology" evidence="11">
    <location>
        <begin position="575"/>
        <end position="637"/>
    </location>
</feature>
<evidence type="ECO:0000256" key="8">
    <source>
        <dbReference type="PROSITE-ProRule" id="PRU00284"/>
    </source>
</evidence>